<keyword evidence="1 3" id="KW-0808">Transferase</keyword>
<dbReference type="EMBL" id="VSSQ01080367">
    <property type="protein sequence ID" value="MPN29597.1"/>
    <property type="molecule type" value="Genomic_DNA"/>
</dbReference>
<dbReference type="SUPFAM" id="SSF51569">
    <property type="entry name" value="Aldolase"/>
    <property type="match status" value="1"/>
</dbReference>
<dbReference type="PANTHER" id="PTHR43018:SF1">
    <property type="entry name" value="PROTEIN AROA(G)"/>
    <property type="match status" value="1"/>
</dbReference>
<comment type="caution">
    <text evidence="3">The sequence shown here is derived from an EMBL/GenBank/DDBJ whole genome shotgun (WGS) entry which is preliminary data.</text>
</comment>
<dbReference type="AlphaFoldDB" id="A0A645GRR1"/>
<dbReference type="InterPro" id="IPR052899">
    <property type="entry name" value="Class-I_DAHP_synthase"/>
</dbReference>
<dbReference type="GO" id="GO:0003849">
    <property type="term" value="F:3-deoxy-7-phosphoheptulonate synthase activity"/>
    <property type="evidence" value="ECO:0007669"/>
    <property type="project" value="UniProtKB-EC"/>
</dbReference>
<name>A0A645GRR1_9ZZZZ</name>
<dbReference type="Pfam" id="PF00793">
    <property type="entry name" value="DAHP_synth_1"/>
    <property type="match status" value="1"/>
</dbReference>
<protein>
    <submittedName>
        <fullName evidence="3">Phospho-2-dehydro-3-deoxyheptonate aldolase</fullName>
        <ecNumber evidence="3">2.5.1.54</ecNumber>
    </submittedName>
</protein>
<evidence type="ECO:0000259" key="2">
    <source>
        <dbReference type="Pfam" id="PF00793"/>
    </source>
</evidence>
<dbReference type="InterPro" id="IPR013785">
    <property type="entry name" value="Aldolase_TIM"/>
</dbReference>
<feature type="domain" description="DAHP synthetase I/KDSA" evidence="2">
    <location>
        <begin position="2"/>
        <end position="93"/>
    </location>
</feature>
<evidence type="ECO:0000313" key="3">
    <source>
        <dbReference type="EMBL" id="MPN29597.1"/>
    </source>
</evidence>
<sequence length="103" mass="11513">MNVVLCERGIRTFESYTRNTLDLNSVAVIRQKYRIPIIVDPSHGTGLRELVLPMSMASLAVGADGLMIESHIHPDNSVSDSRETISMETLKNIISKINNKELF</sequence>
<accession>A0A645GRR1</accession>
<organism evidence="3">
    <name type="scientific">bioreactor metagenome</name>
    <dbReference type="NCBI Taxonomy" id="1076179"/>
    <lineage>
        <taxon>unclassified sequences</taxon>
        <taxon>metagenomes</taxon>
        <taxon>ecological metagenomes</taxon>
    </lineage>
</organism>
<evidence type="ECO:0000256" key="1">
    <source>
        <dbReference type="ARBA" id="ARBA00022679"/>
    </source>
</evidence>
<gene>
    <name evidence="3" type="primary">aroF_34</name>
    <name evidence="3" type="ORF">SDC9_177050</name>
</gene>
<proteinExistence type="predicted"/>
<dbReference type="Gene3D" id="3.20.20.70">
    <property type="entry name" value="Aldolase class I"/>
    <property type="match status" value="1"/>
</dbReference>
<dbReference type="InterPro" id="IPR006218">
    <property type="entry name" value="DAHP1/KDSA"/>
</dbReference>
<dbReference type="PANTHER" id="PTHR43018">
    <property type="entry name" value="PHOSPHO-2-DEHYDRO-3-DEOXYHEPTONATE ALDOLASE"/>
    <property type="match status" value="1"/>
</dbReference>
<reference evidence="3" key="1">
    <citation type="submission" date="2019-08" db="EMBL/GenBank/DDBJ databases">
        <authorList>
            <person name="Kucharzyk K."/>
            <person name="Murdoch R.W."/>
            <person name="Higgins S."/>
            <person name="Loffler F."/>
        </authorList>
    </citation>
    <scope>NUCLEOTIDE SEQUENCE</scope>
</reference>
<dbReference type="EC" id="2.5.1.54" evidence="3"/>